<dbReference type="InterPro" id="IPR053945">
    <property type="entry name" value="PLCB1-4-like_EFh"/>
</dbReference>
<keyword evidence="6" id="KW-0175">Coiled coil</keyword>
<dbReference type="Pfam" id="PF00387">
    <property type="entry name" value="PI-PLC-Y"/>
    <property type="match status" value="1"/>
</dbReference>
<dbReference type="Proteomes" id="UP001249851">
    <property type="component" value="Unassembled WGS sequence"/>
</dbReference>
<keyword evidence="3 5" id="KW-0442">Lipid degradation</keyword>
<feature type="compositionally biased region" description="Basic and acidic residues" evidence="7">
    <location>
        <begin position="932"/>
        <end position="948"/>
    </location>
</feature>
<dbReference type="InterPro" id="IPR011992">
    <property type="entry name" value="EF-hand-dom_pair"/>
</dbReference>
<feature type="coiled-coil region" evidence="6">
    <location>
        <begin position="748"/>
        <end position="779"/>
    </location>
</feature>
<organism evidence="9 10">
    <name type="scientific">Acropora cervicornis</name>
    <name type="common">Staghorn coral</name>
    <dbReference type="NCBI Taxonomy" id="6130"/>
    <lineage>
        <taxon>Eukaryota</taxon>
        <taxon>Metazoa</taxon>
        <taxon>Cnidaria</taxon>
        <taxon>Anthozoa</taxon>
        <taxon>Hexacorallia</taxon>
        <taxon>Scleractinia</taxon>
        <taxon>Astrocoeniina</taxon>
        <taxon>Acroporidae</taxon>
        <taxon>Acropora</taxon>
    </lineage>
</organism>
<keyword evidence="10" id="KW-1185">Reference proteome</keyword>
<evidence type="ECO:0000256" key="1">
    <source>
        <dbReference type="ARBA" id="ARBA00012368"/>
    </source>
</evidence>
<comment type="caution">
    <text evidence="9">The sequence shown here is derived from an EMBL/GenBank/DDBJ whole genome shotgun (WGS) entry which is preliminary data.</text>
</comment>
<evidence type="ECO:0000256" key="5">
    <source>
        <dbReference type="RuleBase" id="RU361133"/>
    </source>
</evidence>
<dbReference type="EC" id="3.1.4.11" evidence="1 5"/>
<dbReference type="SUPFAM" id="SSF51695">
    <property type="entry name" value="PLC-like phosphodiesterases"/>
    <property type="match status" value="1"/>
</dbReference>
<keyword evidence="2 5" id="KW-0378">Hydrolase</keyword>
<accession>A0AAD9QFK4</accession>
<dbReference type="Pfam" id="PF17787">
    <property type="entry name" value="PH_14"/>
    <property type="match status" value="1"/>
</dbReference>
<dbReference type="InterPro" id="IPR042531">
    <property type="entry name" value="PLC-beta_C_sf"/>
</dbReference>
<dbReference type="PRINTS" id="PR00390">
    <property type="entry name" value="PHPHLIPASEC"/>
</dbReference>
<gene>
    <name evidence="9" type="ORF">P5673_016698</name>
</gene>
<dbReference type="InterPro" id="IPR035892">
    <property type="entry name" value="C2_domain_sf"/>
</dbReference>
<feature type="compositionally biased region" description="Basic and acidic residues" evidence="7">
    <location>
        <begin position="370"/>
        <end position="381"/>
    </location>
</feature>
<name>A0AAD9QFK4_ACRCE</name>
<dbReference type="InterPro" id="IPR000909">
    <property type="entry name" value="PLipase_C_PInositol-sp_X_dom"/>
</dbReference>
<feature type="region of interest" description="Disordered" evidence="7">
    <location>
        <begin position="642"/>
        <end position="727"/>
    </location>
</feature>
<protein>
    <recommendedName>
        <fullName evidence="1 5">Phosphoinositide phospholipase C</fullName>
        <ecNumber evidence="1 5">3.1.4.11</ecNumber>
    </recommendedName>
</protein>
<dbReference type="InterPro" id="IPR016280">
    <property type="entry name" value="PLC-beta"/>
</dbReference>
<evidence type="ECO:0000259" key="8">
    <source>
        <dbReference type="PROSITE" id="PS50008"/>
    </source>
</evidence>
<dbReference type="GO" id="GO:0005509">
    <property type="term" value="F:calcium ion binding"/>
    <property type="evidence" value="ECO:0007669"/>
    <property type="project" value="InterPro"/>
</dbReference>
<evidence type="ECO:0000256" key="7">
    <source>
        <dbReference type="SAM" id="MobiDB-lite"/>
    </source>
</evidence>
<dbReference type="Pfam" id="PF00388">
    <property type="entry name" value="PI-PLC-X"/>
    <property type="match status" value="1"/>
</dbReference>
<dbReference type="InterPro" id="IPR001711">
    <property type="entry name" value="PLipase_C_Pinositol-sp_Y"/>
</dbReference>
<dbReference type="GO" id="GO:0046488">
    <property type="term" value="P:phosphatidylinositol metabolic process"/>
    <property type="evidence" value="ECO:0007669"/>
    <property type="project" value="TreeGrafter"/>
</dbReference>
<dbReference type="InterPro" id="IPR001192">
    <property type="entry name" value="PI-PLC_fam"/>
</dbReference>
<reference evidence="9" key="1">
    <citation type="journal article" date="2023" name="G3 (Bethesda)">
        <title>Whole genome assembly and annotation of the endangered Caribbean coral Acropora cervicornis.</title>
        <authorList>
            <person name="Selwyn J.D."/>
            <person name="Vollmer S.V."/>
        </authorList>
    </citation>
    <scope>NUCLEOTIDE SEQUENCE</scope>
    <source>
        <strain evidence="9">K2</strain>
    </source>
</reference>
<evidence type="ECO:0000313" key="10">
    <source>
        <dbReference type="Proteomes" id="UP001249851"/>
    </source>
</evidence>
<feature type="compositionally biased region" description="Basic and acidic residues" evidence="7">
    <location>
        <begin position="955"/>
        <end position="969"/>
    </location>
</feature>
<evidence type="ECO:0000256" key="4">
    <source>
        <dbReference type="ARBA" id="ARBA00023098"/>
    </source>
</evidence>
<sequence length="1039" mass="118767">MASGEAVLERLEHPKVADFLIRGAKFIKWEEDSTLCQPCTVKVDPAGHLIYWRPEEKETALLELTFVRDVRTGKAAKIPREQRVKDLLKFGGPEDDLLQGRTITIVHGVTMVDLFFVNFVSSSVSVANEWATALMCLTGNALAVNAAPTSFLEKQFAKICVQTSAEGKIPVRNILKYMTTSSKEDKKRVLEALQSVGLPHGKNDSISPDQFGFEKFWAFYNRLCDRQDIDKIFAEIGAKKKPYLTVDQLVDFLNNKQRDPRLNEILFPYCTCEKAQAIIDKYEPNKDFAKKEAIAECAFKTTEYPVILSFENHCSPKQQAKMAAYCVSIFGDMLLDKPLDDFPLEEGKSLPSPRALMRKIVIKNKKRPTKRDESVDADKPTTDTCGTPESKPEVIDGGEVQPTESESTAITDNDKTQEEDEVAPEIELSALVNYIQPVHFKGFEACDKLNRSFEMSSFVETMAMSVLKESPIFWNAGCQLVALNYQTLDLPMMLNLGIFEFNGGCGYILKPSFMCRSDKAFDPFVESTVDGIIAGSVSVVLPSLAVLRMAVYEEGGKLLGQRILPVDGLSPGYRHIKLRNESNQPLCLPTLFVHIVTKDFVPSKFEDFAAALCDPIAYHQEEKRQQQLNALLDEDEIENDTFDTEKVQPDGPNTANVDKQTNSLHRRDSSSKRQKSLKRNGTNKSFKRDSIKNSSHLMTSRSFSLQAPPVTEKGAFPKRSKSTKKREGKAMSLLCLTPEDTKAFVKLNQKHQKEIDALVKKHEKEKDKLKKLHLFEQEKFQKGLDKEKITAKKKCEKELKKAEKKGSYEDSYRKGMQEMSNLSREHDTKVLACDADSEISVLTSFLGKKKCIKIAKELEFYFQFNFQRLHVTSLKRIHRTAMTDLLKKQLNEQLEIAERQLMPKQEELERLMRLSQEEKIKSLAEVHSKQMNELRKGQDDHNREELKFLSRQHRNKDELQRRKREENKKHIEQSMTEFHKKEKEELENEHEKLFEAIDEDRKKNLKDLQLLHEAKVKHICVCNLEDTYASLFGDKVTKL</sequence>
<proteinExistence type="predicted"/>
<evidence type="ECO:0000256" key="2">
    <source>
        <dbReference type="ARBA" id="ARBA00022801"/>
    </source>
</evidence>
<dbReference type="GO" id="GO:0051209">
    <property type="term" value="P:release of sequestered calcium ion into cytosol"/>
    <property type="evidence" value="ECO:0007669"/>
    <property type="project" value="TreeGrafter"/>
</dbReference>
<reference evidence="9" key="2">
    <citation type="journal article" date="2023" name="Science">
        <title>Genomic signatures of disease resistance in endangered staghorn corals.</title>
        <authorList>
            <person name="Vollmer S.V."/>
            <person name="Selwyn J.D."/>
            <person name="Despard B.A."/>
            <person name="Roesel C.L."/>
        </authorList>
    </citation>
    <scope>NUCLEOTIDE SEQUENCE</scope>
    <source>
        <strain evidence="9">K2</strain>
    </source>
</reference>
<dbReference type="PROSITE" id="PS50008">
    <property type="entry name" value="PIPLC_Y_DOMAIN"/>
    <property type="match status" value="1"/>
</dbReference>
<dbReference type="PIRSF" id="PIRSF000956">
    <property type="entry name" value="PLC-beta"/>
    <property type="match status" value="1"/>
</dbReference>
<dbReference type="PROSITE" id="PS50007">
    <property type="entry name" value="PIPLC_X_DOMAIN"/>
    <property type="match status" value="1"/>
</dbReference>
<dbReference type="AlphaFoldDB" id="A0AAD9QFK4"/>
<dbReference type="SUPFAM" id="SSF69989">
    <property type="entry name" value="C-terminal domain of PLC-beta"/>
    <property type="match status" value="1"/>
</dbReference>
<evidence type="ECO:0000256" key="6">
    <source>
        <dbReference type="SAM" id="Coils"/>
    </source>
</evidence>
<evidence type="ECO:0000256" key="3">
    <source>
        <dbReference type="ARBA" id="ARBA00022963"/>
    </source>
</evidence>
<dbReference type="InterPro" id="IPR037862">
    <property type="entry name" value="PLC-beta_PH"/>
</dbReference>
<dbReference type="GO" id="GO:0004435">
    <property type="term" value="F:phosphatidylinositol-4,5-bisphosphate phospholipase C activity"/>
    <property type="evidence" value="ECO:0007669"/>
    <property type="project" value="UniProtKB-EC"/>
</dbReference>
<dbReference type="PANTHER" id="PTHR10336">
    <property type="entry name" value="PHOSPHOINOSITIDE-SPECIFIC PHOSPHOLIPASE C FAMILY PROTEIN"/>
    <property type="match status" value="1"/>
</dbReference>
<keyword evidence="4 5" id="KW-0443">Lipid metabolism</keyword>
<dbReference type="InterPro" id="IPR017946">
    <property type="entry name" value="PLC-like_Pdiesterase_TIM-brl"/>
</dbReference>
<dbReference type="Gene3D" id="2.60.40.150">
    <property type="entry name" value="C2 domain"/>
    <property type="match status" value="1"/>
</dbReference>
<dbReference type="Gene3D" id="1.20.1230.10">
    <property type="entry name" value="Phospholipase C beta, distal C-terminal domain"/>
    <property type="match status" value="2"/>
</dbReference>
<dbReference type="CDD" id="cd00275">
    <property type="entry name" value="C2_PLC_like"/>
    <property type="match status" value="1"/>
</dbReference>
<dbReference type="SUPFAM" id="SSF49562">
    <property type="entry name" value="C2 domain (Calcium/lipid-binding domain, CaLB)"/>
    <property type="match status" value="1"/>
</dbReference>
<feature type="region of interest" description="Disordered" evidence="7">
    <location>
        <begin position="932"/>
        <end position="969"/>
    </location>
</feature>
<dbReference type="GO" id="GO:0005737">
    <property type="term" value="C:cytoplasm"/>
    <property type="evidence" value="ECO:0007669"/>
    <property type="project" value="TreeGrafter"/>
</dbReference>
<feature type="compositionally biased region" description="Polar residues" evidence="7">
    <location>
        <begin position="402"/>
        <end position="411"/>
    </location>
</feature>
<dbReference type="GO" id="GO:0016042">
    <property type="term" value="P:lipid catabolic process"/>
    <property type="evidence" value="ECO:0007669"/>
    <property type="project" value="UniProtKB-KW"/>
</dbReference>
<dbReference type="PANTHER" id="PTHR10336:SF149">
    <property type="entry name" value="1-PHOSPHATIDYLINOSITOL 4,5-BISPHOSPHATE PHOSPHODIESTERASE CLASSES I AND II"/>
    <property type="match status" value="1"/>
</dbReference>
<feature type="compositionally biased region" description="Basic residues" evidence="7">
    <location>
        <begin position="716"/>
        <end position="727"/>
    </location>
</feature>
<dbReference type="SMART" id="SM00149">
    <property type="entry name" value="PLCYc"/>
    <property type="match status" value="1"/>
</dbReference>
<feature type="region of interest" description="Disordered" evidence="7">
    <location>
        <begin position="362"/>
        <end position="419"/>
    </location>
</feature>
<dbReference type="SUPFAM" id="SSF50729">
    <property type="entry name" value="PH domain-like"/>
    <property type="match status" value="1"/>
</dbReference>
<feature type="compositionally biased region" description="Polar residues" evidence="7">
    <location>
        <begin position="692"/>
        <end position="705"/>
    </location>
</feature>
<dbReference type="SUPFAM" id="SSF47473">
    <property type="entry name" value="EF-hand"/>
    <property type="match status" value="1"/>
</dbReference>
<evidence type="ECO:0000313" key="9">
    <source>
        <dbReference type="EMBL" id="KAK2560363.1"/>
    </source>
</evidence>
<feature type="compositionally biased region" description="Polar residues" evidence="7">
    <location>
        <begin position="651"/>
        <end position="663"/>
    </location>
</feature>
<comment type="catalytic activity">
    <reaction evidence="5">
        <text>a 1,2-diacyl-sn-glycero-3-phospho-(1D-myo-inositol-4,5-bisphosphate) + H2O = 1D-myo-inositol 1,4,5-trisphosphate + a 1,2-diacyl-sn-glycerol + H(+)</text>
        <dbReference type="Rhea" id="RHEA:33179"/>
        <dbReference type="ChEBI" id="CHEBI:15377"/>
        <dbReference type="ChEBI" id="CHEBI:15378"/>
        <dbReference type="ChEBI" id="CHEBI:17815"/>
        <dbReference type="ChEBI" id="CHEBI:58456"/>
        <dbReference type="ChEBI" id="CHEBI:203600"/>
        <dbReference type="EC" id="3.1.4.11"/>
    </reaction>
</comment>
<dbReference type="Pfam" id="PF22631">
    <property type="entry name" value="PLCB1-4-like_EFh"/>
    <property type="match status" value="1"/>
</dbReference>
<feature type="domain" description="PI-PLC Y-box" evidence="8">
    <location>
        <begin position="428"/>
        <end position="514"/>
    </location>
</feature>
<feature type="coiled-coil region" evidence="6">
    <location>
        <begin position="887"/>
        <end position="914"/>
    </location>
</feature>
<dbReference type="EMBL" id="JARQWQ010000036">
    <property type="protein sequence ID" value="KAK2560363.1"/>
    <property type="molecule type" value="Genomic_DNA"/>
</dbReference>
<dbReference type="Gene3D" id="2.30.29.240">
    <property type="match status" value="1"/>
</dbReference>
<dbReference type="GO" id="GO:0007186">
    <property type="term" value="P:G protein-coupled receptor signaling pathway"/>
    <property type="evidence" value="ECO:0007669"/>
    <property type="project" value="TreeGrafter"/>
</dbReference>
<dbReference type="GO" id="GO:0048015">
    <property type="term" value="P:phosphatidylinositol-mediated signaling"/>
    <property type="evidence" value="ECO:0007669"/>
    <property type="project" value="TreeGrafter"/>
</dbReference>
<dbReference type="SMART" id="SM00148">
    <property type="entry name" value="PLCXc"/>
    <property type="match status" value="1"/>
</dbReference>
<dbReference type="CDD" id="cd13361">
    <property type="entry name" value="PH_PLC_beta"/>
    <property type="match status" value="1"/>
</dbReference>
<dbReference type="Gene3D" id="3.20.20.190">
    <property type="entry name" value="Phosphatidylinositol (PI) phosphodiesterase"/>
    <property type="match status" value="1"/>
</dbReference>